<organism evidence="3 4">
    <name type="scientific">Durusdinium trenchii</name>
    <dbReference type="NCBI Taxonomy" id="1381693"/>
    <lineage>
        <taxon>Eukaryota</taxon>
        <taxon>Sar</taxon>
        <taxon>Alveolata</taxon>
        <taxon>Dinophyceae</taxon>
        <taxon>Suessiales</taxon>
        <taxon>Symbiodiniaceae</taxon>
        <taxon>Durusdinium</taxon>
    </lineage>
</organism>
<proteinExistence type="predicted"/>
<feature type="chain" id="PRO_5047162027" evidence="2">
    <location>
        <begin position="22"/>
        <end position="168"/>
    </location>
</feature>
<dbReference type="Proteomes" id="UP001642464">
    <property type="component" value="Unassembled WGS sequence"/>
</dbReference>
<feature type="signal peptide" evidence="2">
    <location>
        <begin position="1"/>
        <end position="21"/>
    </location>
</feature>
<protein>
    <submittedName>
        <fullName evidence="3">Uncharacterized protein</fullName>
    </submittedName>
</protein>
<gene>
    <name evidence="3" type="ORF">SCF082_LOCUS31285</name>
</gene>
<name>A0ABP0N5Z9_9DINO</name>
<keyword evidence="4" id="KW-1185">Reference proteome</keyword>
<accession>A0ABP0N5Z9</accession>
<keyword evidence="2" id="KW-0732">Signal</keyword>
<evidence type="ECO:0000256" key="2">
    <source>
        <dbReference type="SAM" id="SignalP"/>
    </source>
</evidence>
<evidence type="ECO:0000256" key="1">
    <source>
        <dbReference type="SAM" id="MobiDB-lite"/>
    </source>
</evidence>
<feature type="region of interest" description="Disordered" evidence="1">
    <location>
        <begin position="147"/>
        <end position="168"/>
    </location>
</feature>
<evidence type="ECO:0000313" key="3">
    <source>
        <dbReference type="EMBL" id="CAK9058848.1"/>
    </source>
</evidence>
<reference evidence="3 4" key="1">
    <citation type="submission" date="2024-02" db="EMBL/GenBank/DDBJ databases">
        <authorList>
            <person name="Chen Y."/>
            <person name="Shah S."/>
            <person name="Dougan E. K."/>
            <person name="Thang M."/>
            <person name="Chan C."/>
        </authorList>
    </citation>
    <scope>NUCLEOTIDE SEQUENCE [LARGE SCALE GENOMIC DNA]</scope>
</reference>
<evidence type="ECO:0000313" key="4">
    <source>
        <dbReference type="Proteomes" id="UP001642464"/>
    </source>
</evidence>
<sequence length="168" mass="18973">MAAVLLACLVACLATKSLNKALSLHKALLILPFMAEPALSLNKAVLSLALLAEPGYSAFRWWRVREFKGQRWYQSLQGKWYTLMPEDEESLNKAVEDDWTIGAFIAGESACCAWEEEWETDEEAPYFNPDTGRWVRPHWGIEQNGWEQATPLQPVEPAQGNDPSGYDL</sequence>
<comment type="caution">
    <text evidence="3">The sequence shown here is derived from an EMBL/GenBank/DDBJ whole genome shotgun (WGS) entry which is preliminary data.</text>
</comment>
<dbReference type="EMBL" id="CAXAMM010026413">
    <property type="protein sequence ID" value="CAK9058848.1"/>
    <property type="molecule type" value="Genomic_DNA"/>
</dbReference>